<comment type="caution">
    <text evidence="1">The sequence shown here is derived from an EMBL/GenBank/DDBJ whole genome shotgun (WGS) entry which is preliminary data.</text>
</comment>
<accession>A0ACD3R5S6</accession>
<gene>
    <name evidence="1" type="ORF">E3U43_021379</name>
</gene>
<dbReference type="EMBL" id="CM011682">
    <property type="protein sequence ID" value="TMS14917.1"/>
    <property type="molecule type" value="Genomic_DNA"/>
</dbReference>
<sequence length="125" mass="14350">MNKYLDLDTVENSHTHTGIITAYQHRYRLKATHTHTNLKNKQCVAHGKWLKKGKVFSAEDFLHYFPDVPTRRSNEPSGGTQRVHCVVNIWARHPGDTDTADFSLTGLECERGLNTCKPANFMYVY</sequence>
<dbReference type="Proteomes" id="UP000793456">
    <property type="component" value="Chromosome IX"/>
</dbReference>
<evidence type="ECO:0000313" key="2">
    <source>
        <dbReference type="Proteomes" id="UP000793456"/>
    </source>
</evidence>
<protein>
    <submittedName>
        <fullName evidence="1">Uncharacterized protein</fullName>
    </submittedName>
</protein>
<proteinExistence type="predicted"/>
<name>A0ACD3R5S6_LARCR</name>
<keyword evidence="2" id="KW-1185">Reference proteome</keyword>
<organism evidence="1 2">
    <name type="scientific">Larimichthys crocea</name>
    <name type="common">Large yellow croaker</name>
    <name type="synonym">Pseudosciaena crocea</name>
    <dbReference type="NCBI Taxonomy" id="215358"/>
    <lineage>
        <taxon>Eukaryota</taxon>
        <taxon>Metazoa</taxon>
        <taxon>Chordata</taxon>
        <taxon>Craniata</taxon>
        <taxon>Vertebrata</taxon>
        <taxon>Euteleostomi</taxon>
        <taxon>Actinopterygii</taxon>
        <taxon>Neopterygii</taxon>
        <taxon>Teleostei</taxon>
        <taxon>Neoteleostei</taxon>
        <taxon>Acanthomorphata</taxon>
        <taxon>Eupercaria</taxon>
        <taxon>Sciaenidae</taxon>
        <taxon>Larimichthys</taxon>
    </lineage>
</organism>
<reference evidence="1" key="1">
    <citation type="submission" date="2018-11" db="EMBL/GenBank/DDBJ databases">
        <title>The sequence and de novo assembly of Larimichthys crocea genome using PacBio and Hi-C technologies.</title>
        <authorList>
            <person name="Xu P."/>
            <person name="Chen B."/>
            <person name="Zhou Z."/>
            <person name="Ke Q."/>
            <person name="Wu Y."/>
            <person name="Bai H."/>
            <person name="Pu F."/>
        </authorList>
    </citation>
    <scope>NUCLEOTIDE SEQUENCE</scope>
    <source>
        <tissue evidence="1">Muscle</tissue>
    </source>
</reference>
<evidence type="ECO:0000313" key="1">
    <source>
        <dbReference type="EMBL" id="TMS14917.1"/>
    </source>
</evidence>